<evidence type="ECO:0000313" key="5">
    <source>
        <dbReference type="EMBL" id="PVD39084.1"/>
    </source>
</evidence>
<keyword evidence="3" id="KW-0472">Membrane</keyword>
<comment type="caution">
    <text evidence="5">The sequence shown here is derived from an EMBL/GenBank/DDBJ whole genome shotgun (WGS) entry which is preliminary data.</text>
</comment>
<evidence type="ECO:0000259" key="4">
    <source>
        <dbReference type="Pfam" id="PF04598"/>
    </source>
</evidence>
<dbReference type="Pfam" id="PF04598">
    <property type="entry name" value="Gasdermin"/>
    <property type="match status" value="1"/>
</dbReference>
<evidence type="ECO:0000256" key="1">
    <source>
        <dbReference type="ARBA" id="ARBA00004308"/>
    </source>
</evidence>
<gene>
    <name evidence="5" type="ORF">C0Q70_01712</name>
</gene>
<comment type="subcellular location">
    <subcellularLocation>
        <location evidence="1">Endomembrane system</location>
    </subcellularLocation>
</comment>
<evidence type="ECO:0000256" key="2">
    <source>
        <dbReference type="ARBA" id="ARBA00009279"/>
    </source>
</evidence>
<dbReference type="PANTHER" id="PTHR15207">
    <property type="entry name" value="NONSYNDROMIC HEARING IMPAIRMENT PROTEIN"/>
    <property type="match status" value="1"/>
</dbReference>
<comment type="similarity">
    <text evidence="2">Belongs to the gasdermin family.</text>
</comment>
<feature type="domain" description="Gasdermin pore forming" evidence="4">
    <location>
        <begin position="1"/>
        <end position="264"/>
    </location>
</feature>
<dbReference type="InterPro" id="IPR042377">
    <property type="entry name" value="GSDME"/>
</dbReference>
<protein>
    <recommendedName>
        <fullName evidence="4">Gasdermin pore forming domain-containing protein</fullName>
    </recommendedName>
</protein>
<dbReference type="OrthoDB" id="6283708at2759"/>
<name>A0A2T7Q089_POMCA</name>
<dbReference type="EMBL" id="PZQS01000001">
    <property type="protein sequence ID" value="PVD39084.1"/>
    <property type="molecule type" value="Genomic_DNA"/>
</dbReference>
<dbReference type="PANTHER" id="PTHR15207:SF3">
    <property type="entry name" value="DEAFNESS, AUTOSOMAL DOMINANT 5-RELATED"/>
    <property type="match status" value="1"/>
</dbReference>
<dbReference type="GO" id="GO:0005737">
    <property type="term" value="C:cytoplasm"/>
    <property type="evidence" value="ECO:0007669"/>
    <property type="project" value="TreeGrafter"/>
</dbReference>
<evidence type="ECO:0000256" key="3">
    <source>
        <dbReference type="ARBA" id="ARBA00023136"/>
    </source>
</evidence>
<reference evidence="5 6" key="1">
    <citation type="submission" date="2018-04" db="EMBL/GenBank/DDBJ databases">
        <title>The genome of golden apple snail Pomacea canaliculata provides insight into stress tolerance and invasive adaptation.</title>
        <authorList>
            <person name="Liu C."/>
            <person name="Liu B."/>
            <person name="Ren Y."/>
            <person name="Zhang Y."/>
            <person name="Wang H."/>
            <person name="Li S."/>
            <person name="Jiang F."/>
            <person name="Yin L."/>
            <person name="Zhang G."/>
            <person name="Qian W."/>
            <person name="Fan W."/>
        </authorList>
    </citation>
    <scope>NUCLEOTIDE SEQUENCE [LARGE SCALE GENOMIC DNA]</scope>
    <source>
        <strain evidence="5">SZHN2017</strain>
        <tissue evidence="5">Muscle</tissue>
    </source>
</reference>
<dbReference type="InterPro" id="IPR040460">
    <property type="entry name" value="Gasdermin_pore"/>
</dbReference>
<accession>A0A2T7Q089</accession>
<dbReference type="Proteomes" id="UP000245119">
    <property type="component" value="Linkage Group LG1"/>
</dbReference>
<organism evidence="5 6">
    <name type="scientific">Pomacea canaliculata</name>
    <name type="common">Golden apple snail</name>
    <dbReference type="NCBI Taxonomy" id="400727"/>
    <lineage>
        <taxon>Eukaryota</taxon>
        <taxon>Metazoa</taxon>
        <taxon>Spiralia</taxon>
        <taxon>Lophotrochozoa</taxon>
        <taxon>Mollusca</taxon>
        <taxon>Gastropoda</taxon>
        <taxon>Caenogastropoda</taxon>
        <taxon>Architaenioglossa</taxon>
        <taxon>Ampullarioidea</taxon>
        <taxon>Ampullariidae</taxon>
        <taxon>Pomacea</taxon>
    </lineage>
</organism>
<keyword evidence="6" id="KW-1185">Reference proteome</keyword>
<dbReference type="GO" id="GO:0012505">
    <property type="term" value="C:endomembrane system"/>
    <property type="evidence" value="ECO:0007669"/>
    <property type="project" value="UniProtKB-SubCell"/>
</dbReference>
<evidence type="ECO:0000313" key="6">
    <source>
        <dbReference type="Proteomes" id="UP000245119"/>
    </source>
</evidence>
<proteinExistence type="inferred from homology"/>
<dbReference type="STRING" id="400727.A0A2T7Q089"/>
<dbReference type="AlphaFoldDB" id="A0A2T7Q089"/>
<sequence>MFSATAHQVVKSLGKDSLIPVQSIDVSDNIKPLAILLTERRRRFFWRRTRYLTTEFCLDDILDEALCKDGANKDEIVRSRELAKFDFETNFSLSGKLGIDLQKEFLDFELDASDNATVKSELGELRKEEVNLPAFLMMIKNEDGSDVNEDGDFIGRRINLQHQLVAPLTNDSTRSLCLVTGVVHLAATATLTGQIKESGSESGSCMMPLCSKGSTETGEVSKSKVKKLEVPAGTALAYTVRELLVSTVDGQFRVVLDTSCHGGFVFSLDADVDDVDGPSSDSLVKASFLHGILSSEIPKDDLRASLLEILKVPKAIGPLDDLFHEAAVFLETKILKTTLLSILQERIYSLEANLLPFLSLAGFTLQEADVVVYPTSSSELFEACELLITLLNGLDDDQLSIISACIEETGISQDILCLLRPVWDTDTREVEMPSDSCLLQTDTGKKLSQAFGFEVTEFLLSLSEDNVRDVQALYLIIFLVVGSSDTQQQ</sequence>
<dbReference type="GO" id="GO:0012501">
    <property type="term" value="P:programmed cell death"/>
    <property type="evidence" value="ECO:0007669"/>
    <property type="project" value="InterPro"/>
</dbReference>